<dbReference type="InterPro" id="IPR005174">
    <property type="entry name" value="KIB1-4_b-propeller"/>
</dbReference>
<dbReference type="AlphaFoldDB" id="A0A3L6RXI6"/>
<accession>A0A3L6RXI6</accession>
<dbReference type="OrthoDB" id="659294at2759"/>
<dbReference type="PANTHER" id="PTHR33165">
    <property type="entry name" value="F-BOX DOMAIN CONTAINING PROTEIN-LIKE-RELATED"/>
    <property type="match status" value="1"/>
</dbReference>
<evidence type="ECO:0000259" key="2">
    <source>
        <dbReference type="Pfam" id="PF03478"/>
    </source>
</evidence>
<gene>
    <name evidence="3" type="ORF">C2845_PM09G06630</name>
</gene>
<keyword evidence="1" id="KW-0472">Membrane</keyword>
<reference evidence="4" key="1">
    <citation type="journal article" date="2019" name="Nat. Commun.">
        <title>The genome of broomcorn millet.</title>
        <authorList>
            <person name="Zou C."/>
            <person name="Miki D."/>
            <person name="Li D."/>
            <person name="Tang Q."/>
            <person name="Xiao L."/>
            <person name="Rajput S."/>
            <person name="Deng P."/>
            <person name="Jia W."/>
            <person name="Huang R."/>
            <person name="Zhang M."/>
            <person name="Sun Y."/>
            <person name="Hu J."/>
            <person name="Fu X."/>
            <person name="Schnable P.S."/>
            <person name="Li F."/>
            <person name="Zhang H."/>
            <person name="Feng B."/>
            <person name="Zhu X."/>
            <person name="Liu R."/>
            <person name="Schnable J.C."/>
            <person name="Zhu J.-K."/>
            <person name="Zhang H."/>
        </authorList>
    </citation>
    <scope>NUCLEOTIDE SEQUENCE [LARGE SCALE GENOMIC DNA]</scope>
</reference>
<feature type="transmembrane region" description="Helical" evidence="1">
    <location>
        <begin position="219"/>
        <end position="243"/>
    </location>
</feature>
<sequence length="460" mass="51153">MAAIVSRGQNPVARSVESGMSLSDYQKRSSAQCSLTACSCSKRRRRLTALVSAVAPGVGTAASDPWASMNEDLVRLIAWRVLAGDLLDYVRFRAVCPNWRSSTACPRGRGVIDPRFHPRRWMMLPEGHGLYPAHGKFRGYIRFFNLDNGKFVRVKLPVFQDHCVLDSVDGLLVMRRDQDRAIRLFHPFTGDVVDLPSIGNLVLHINQDLPGASHPVHRFYYLGGVCTSFSVSAAGVITVVLALHRMGRVAYATPQDQQWRLSTWTLSCYKPLSFQGKLYMVRTKFIPEENSDIFQVDPPQEYQGVGAGSSSLPEPKLVATIPADKLTYPIFLTECDLQILVAGYTDRLHSHMQVHRLTDLTSEKLVPVRSIGDKALFIKDRSLSVSSSAALPSVVGDTIVLPSSKDGSLTQYHLGSGTWSQPMDGCITTGPVFGPSCLIYHIYTCCRREYWNKGRAWCKR</sequence>
<feature type="domain" description="KIB1-4 beta-propeller" evidence="2">
    <location>
        <begin position="143"/>
        <end position="399"/>
    </location>
</feature>
<evidence type="ECO:0000313" key="4">
    <source>
        <dbReference type="Proteomes" id="UP000275267"/>
    </source>
</evidence>
<keyword evidence="4" id="KW-1185">Reference proteome</keyword>
<proteinExistence type="predicted"/>
<keyword evidence="1" id="KW-0812">Transmembrane</keyword>
<dbReference type="Proteomes" id="UP000275267">
    <property type="component" value="Unassembled WGS sequence"/>
</dbReference>
<evidence type="ECO:0000313" key="3">
    <source>
        <dbReference type="EMBL" id="RLN11687.1"/>
    </source>
</evidence>
<keyword evidence="1" id="KW-1133">Transmembrane helix</keyword>
<dbReference type="STRING" id="4540.A0A3L6RXI6"/>
<dbReference type="PANTHER" id="PTHR33165:SF49">
    <property type="entry name" value="DUF295 DOMAIN-CONTAINING PROTEIN"/>
    <property type="match status" value="1"/>
</dbReference>
<organism evidence="3 4">
    <name type="scientific">Panicum miliaceum</name>
    <name type="common">Proso millet</name>
    <name type="synonym">Broomcorn millet</name>
    <dbReference type="NCBI Taxonomy" id="4540"/>
    <lineage>
        <taxon>Eukaryota</taxon>
        <taxon>Viridiplantae</taxon>
        <taxon>Streptophyta</taxon>
        <taxon>Embryophyta</taxon>
        <taxon>Tracheophyta</taxon>
        <taxon>Spermatophyta</taxon>
        <taxon>Magnoliopsida</taxon>
        <taxon>Liliopsida</taxon>
        <taxon>Poales</taxon>
        <taxon>Poaceae</taxon>
        <taxon>PACMAD clade</taxon>
        <taxon>Panicoideae</taxon>
        <taxon>Panicodae</taxon>
        <taxon>Paniceae</taxon>
        <taxon>Panicinae</taxon>
        <taxon>Panicum</taxon>
        <taxon>Panicum sect. Panicum</taxon>
    </lineage>
</organism>
<protein>
    <recommendedName>
        <fullName evidence="2">KIB1-4 beta-propeller domain-containing protein</fullName>
    </recommendedName>
</protein>
<comment type="caution">
    <text evidence="3">The sequence shown here is derived from an EMBL/GenBank/DDBJ whole genome shotgun (WGS) entry which is preliminary data.</text>
</comment>
<dbReference type="EMBL" id="PQIB02000006">
    <property type="protein sequence ID" value="RLN11687.1"/>
    <property type="molecule type" value="Genomic_DNA"/>
</dbReference>
<dbReference type="Pfam" id="PF03478">
    <property type="entry name" value="Beta-prop_KIB1-4"/>
    <property type="match status" value="1"/>
</dbReference>
<name>A0A3L6RXI6_PANMI</name>
<evidence type="ECO:0000256" key="1">
    <source>
        <dbReference type="SAM" id="Phobius"/>
    </source>
</evidence>